<dbReference type="GO" id="GO:0015631">
    <property type="term" value="F:tubulin binding"/>
    <property type="evidence" value="ECO:0007669"/>
    <property type="project" value="InterPro"/>
</dbReference>
<dbReference type="GeneID" id="15804834"/>
<dbReference type="Pfam" id="PF03607">
    <property type="entry name" value="DCX"/>
    <property type="match status" value="1"/>
</dbReference>
<dbReference type="Proteomes" id="UP000031512">
    <property type="component" value="Chromosome 3"/>
</dbReference>
<dbReference type="SMART" id="SM00537">
    <property type="entry name" value="DCX"/>
    <property type="match status" value="1"/>
</dbReference>
<dbReference type="KEGG" id="beq:BEWA_005340"/>
<dbReference type="EMBL" id="CP001670">
    <property type="protein sequence ID" value="AFZ81126.1"/>
    <property type="molecule type" value="Genomic_DNA"/>
</dbReference>
<keyword evidence="3" id="KW-1185">Reference proteome</keyword>
<evidence type="ECO:0000313" key="2">
    <source>
        <dbReference type="EMBL" id="AFZ81126.1"/>
    </source>
</evidence>
<dbReference type="PROSITE" id="PS50309">
    <property type="entry name" value="DC"/>
    <property type="match status" value="1"/>
</dbReference>
<evidence type="ECO:0000259" key="1">
    <source>
        <dbReference type="PROSITE" id="PS50309"/>
    </source>
</evidence>
<dbReference type="VEuPathDB" id="PiroplasmaDB:BEWA_005340"/>
<proteinExistence type="predicted"/>
<dbReference type="GO" id="GO:0046785">
    <property type="term" value="P:microtubule polymerization"/>
    <property type="evidence" value="ECO:0007669"/>
    <property type="project" value="InterPro"/>
</dbReference>
<dbReference type="GO" id="GO:0035556">
    <property type="term" value="P:intracellular signal transduction"/>
    <property type="evidence" value="ECO:0007669"/>
    <property type="project" value="InterPro"/>
</dbReference>
<dbReference type="eggNOG" id="ENOG502S25E">
    <property type="taxonomic scope" value="Eukaryota"/>
</dbReference>
<dbReference type="Gene3D" id="3.10.20.230">
    <property type="entry name" value="Doublecortin domain"/>
    <property type="match status" value="1"/>
</dbReference>
<dbReference type="InterPro" id="IPR036572">
    <property type="entry name" value="Doublecortin_dom_sf"/>
</dbReference>
<name>L0B1J6_THEEQ</name>
<dbReference type="InterPro" id="IPR008907">
    <property type="entry name" value="TPP/p25"/>
</dbReference>
<evidence type="ECO:0000313" key="3">
    <source>
        <dbReference type="Proteomes" id="UP000031512"/>
    </source>
</evidence>
<dbReference type="Pfam" id="PF05517">
    <property type="entry name" value="p25-alpha"/>
    <property type="match status" value="1"/>
</dbReference>
<protein>
    <recommendedName>
        <fullName evidence="1">Doublecortin domain-containing protein</fullName>
    </recommendedName>
</protein>
<gene>
    <name evidence="2" type="ORF">BEWA_005340</name>
</gene>
<dbReference type="AlphaFoldDB" id="L0B1J6"/>
<sequence length="264" mass="31094">MAQTRNFVDYVERECNFVQNPFLVYSEEVDLVERNDPQSVGRKATDRRLHKSVNYKEDITNELREFKAKNPTQHTIFVQNKKYHLGERSVFERLTDPKYYTGIHRQRFDENGNGRGLAGRENIYLFDGNTESYSRVHEVYSSVLRKPKTTLTPGILGTQKFGVQIATPKLMWIYRNGDKFHNGIPFYVRPFIKNMDTLFYEISKELTLIAGPIRRIYDQNLKRIRDINEIIDGAKYLCTSGEPPTSKDRLEKFMSEWVIQRIYS</sequence>
<organism evidence="2 3">
    <name type="scientific">Theileria equi strain WA</name>
    <dbReference type="NCBI Taxonomy" id="1537102"/>
    <lineage>
        <taxon>Eukaryota</taxon>
        <taxon>Sar</taxon>
        <taxon>Alveolata</taxon>
        <taxon>Apicomplexa</taxon>
        <taxon>Aconoidasida</taxon>
        <taxon>Piroplasmida</taxon>
        <taxon>Theileriidae</taxon>
        <taxon>Theileria</taxon>
    </lineage>
</organism>
<feature type="domain" description="Doublecortin" evidence="1">
    <location>
        <begin position="169"/>
        <end position="243"/>
    </location>
</feature>
<dbReference type="OrthoDB" id="548799at2759"/>
<dbReference type="InterPro" id="IPR003533">
    <property type="entry name" value="Doublecortin_dom"/>
</dbReference>
<dbReference type="RefSeq" id="XP_004830792.1">
    <property type="nucleotide sequence ID" value="XM_004830735.1"/>
</dbReference>
<dbReference type="CDD" id="cd01617">
    <property type="entry name" value="DCX"/>
    <property type="match status" value="1"/>
</dbReference>
<reference evidence="2 3" key="1">
    <citation type="journal article" date="2012" name="BMC Genomics">
        <title>Comparative genomic analysis and phylogenetic position of Theileria equi.</title>
        <authorList>
            <person name="Kappmeyer L.S."/>
            <person name="Thiagarajan M."/>
            <person name="Herndon D.R."/>
            <person name="Ramsay J.D."/>
            <person name="Caler E."/>
            <person name="Djikeng A."/>
            <person name="Gillespie J.J."/>
            <person name="Lau A.O."/>
            <person name="Roalson E.H."/>
            <person name="Silva J.C."/>
            <person name="Silva M.G."/>
            <person name="Suarez C.E."/>
            <person name="Ueti M.W."/>
            <person name="Nene V.M."/>
            <person name="Mealey R.H."/>
            <person name="Knowles D.P."/>
            <person name="Brayton K.A."/>
        </authorList>
    </citation>
    <scope>NUCLEOTIDE SEQUENCE [LARGE SCALE GENOMIC DNA]</scope>
    <source>
        <strain evidence="2 3">WA</strain>
    </source>
</reference>
<accession>L0B1J6</accession>
<dbReference type="SUPFAM" id="SSF89837">
    <property type="entry name" value="Doublecortin (DC)"/>
    <property type="match status" value="1"/>
</dbReference>